<feature type="compositionally biased region" description="Low complexity" evidence="1">
    <location>
        <begin position="94"/>
        <end position="104"/>
    </location>
</feature>
<protein>
    <submittedName>
        <fullName evidence="3">DUF5709 domain-containing protein</fullName>
    </submittedName>
</protein>
<evidence type="ECO:0000313" key="3">
    <source>
        <dbReference type="WBParaSite" id="L893_g13088.t1"/>
    </source>
</evidence>
<organism evidence="2 3">
    <name type="scientific">Steinernema glaseri</name>
    <dbReference type="NCBI Taxonomy" id="37863"/>
    <lineage>
        <taxon>Eukaryota</taxon>
        <taxon>Metazoa</taxon>
        <taxon>Ecdysozoa</taxon>
        <taxon>Nematoda</taxon>
        <taxon>Chromadorea</taxon>
        <taxon>Rhabditida</taxon>
        <taxon>Tylenchina</taxon>
        <taxon>Panagrolaimomorpha</taxon>
        <taxon>Strongyloidoidea</taxon>
        <taxon>Steinernematidae</taxon>
        <taxon>Steinernema</taxon>
    </lineage>
</organism>
<evidence type="ECO:0000256" key="1">
    <source>
        <dbReference type="SAM" id="MobiDB-lite"/>
    </source>
</evidence>
<proteinExistence type="predicted"/>
<name>A0A1I7Y604_9BILA</name>
<dbReference type="AlphaFoldDB" id="A0A1I7Y604"/>
<feature type="compositionally biased region" description="Basic and acidic residues" evidence="1">
    <location>
        <begin position="46"/>
        <end position="58"/>
    </location>
</feature>
<feature type="compositionally biased region" description="Acidic residues" evidence="1">
    <location>
        <begin position="73"/>
        <end position="87"/>
    </location>
</feature>
<sequence>MAARHNHSNEDEVIPPDPTVAESVSNENHVEISAPALNAGDSGEVEDPRHARQSDPNHAELSPGDANPHLEDVIEDISSDEEEYPPAEEERARVPVVQRRQSPSGIRDGLEFPADLDDRRHREPILQAEEISSDGEEDARFDADYRNGLFDVRRMPADSSESRPS</sequence>
<dbReference type="WBParaSite" id="L893_g13088.t1">
    <property type="protein sequence ID" value="L893_g13088.t1"/>
    <property type="gene ID" value="L893_g13088"/>
</dbReference>
<keyword evidence="2" id="KW-1185">Reference proteome</keyword>
<dbReference type="Proteomes" id="UP000095287">
    <property type="component" value="Unplaced"/>
</dbReference>
<feature type="region of interest" description="Disordered" evidence="1">
    <location>
        <begin position="1"/>
        <end position="140"/>
    </location>
</feature>
<accession>A0A1I7Y604</accession>
<evidence type="ECO:0000313" key="2">
    <source>
        <dbReference type="Proteomes" id="UP000095287"/>
    </source>
</evidence>
<reference evidence="3" key="1">
    <citation type="submission" date="2016-11" db="UniProtKB">
        <authorList>
            <consortium name="WormBaseParasite"/>
        </authorList>
    </citation>
    <scope>IDENTIFICATION</scope>
</reference>